<reference evidence="13" key="1">
    <citation type="journal article" date="2020" name="Nat. Ecol. Evol.">
        <title>Deeply conserved synteny resolves early events in vertebrate evolution.</title>
        <authorList>
            <person name="Simakov O."/>
            <person name="Marletaz F."/>
            <person name="Yue J.X."/>
            <person name="O'Connell B."/>
            <person name="Jenkins J."/>
            <person name="Brandt A."/>
            <person name="Calef R."/>
            <person name="Tung C.H."/>
            <person name="Huang T.K."/>
            <person name="Schmutz J."/>
            <person name="Satoh N."/>
            <person name="Yu J.K."/>
            <person name="Putnam N.H."/>
            <person name="Green R.E."/>
            <person name="Rokhsar D.S."/>
        </authorList>
    </citation>
    <scope>NUCLEOTIDE SEQUENCE [LARGE SCALE GENOMIC DNA]</scope>
    <source>
        <strain evidence="13">S238N-H82</strain>
    </source>
</reference>
<feature type="transmembrane region" description="Helical" evidence="11">
    <location>
        <begin position="35"/>
        <end position="54"/>
    </location>
</feature>
<gene>
    <name evidence="14" type="primary">LOC118419952</name>
</gene>
<dbReference type="RefSeq" id="XP_035682538.1">
    <property type="nucleotide sequence ID" value="XM_035826645.1"/>
</dbReference>
<feature type="domain" description="TNFR-Cys" evidence="12">
    <location>
        <begin position="56"/>
        <end position="94"/>
    </location>
</feature>
<dbReference type="PANTHER" id="PTHR12120">
    <property type="entry name" value="TNFR-CYS DOMAIN-CONTAINING PROTEIN"/>
    <property type="match status" value="1"/>
</dbReference>
<feature type="repeat" description="TNFR-Cys" evidence="9">
    <location>
        <begin position="56"/>
        <end position="94"/>
    </location>
</feature>
<feature type="region of interest" description="Disordered" evidence="10">
    <location>
        <begin position="258"/>
        <end position="281"/>
    </location>
</feature>
<dbReference type="PANTHER" id="PTHR12120:SF10">
    <property type="entry name" value="TNFR-CYS DOMAIN-CONTAINING PROTEIN"/>
    <property type="match status" value="1"/>
</dbReference>
<evidence type="ECO:0000313" key="13">
    <source>
        <dbReference type="Proteomes" id="UP000001554"/>
    </source>
</evidence>
<reference evidence="14" key="2">
    <citation type="submission" date="2025-08" db="UniProtKB">
        <authorList>
            <consortium name="RefSeq"/>
        </authorList>
    </citation>
    <scope>IDENTIFICATION</scope>
    <source>
        <strain evidence="14">S238N-H82</strain>
        <tissue evidence="14">Testes</tissue>
    </source>
</reference>
<dbReference type="GO" id="GO:0046330">
    <property type="term" value="P:positive regulation of JNK cascade"/>
    <property type="evidence" value="ECO:0000318"/>
    <property type="project" value="GO_Central"/>
</dbReference>
<dbReference type="GeneID" id="118419952"/>
<evidence type="ECO:0000256" key="3">
    <source>
        <dbReference type="ARBA" id="ARBA00022737"/>
    </source>
</evidence>
<protein>
    <submittedName>
        <fullName evidence="14">Uncharacterized protein LOC118419952</fullName>
    </submittedName>
</protein>
<dbReference type="KEGG" id="bfo:118419952"/>
<dbReference type="GO" id="GO:0038023">
    <property type="term" value="F:signaling receptor activity"/>
    <property type="evidence" value="ECO:0000318"/>
    <property type="project" value="GO_Central"/>
</dbReference>
<dbReference type="InterPro" id="IPR047526">
    <property type="entry name" value="TNR19/27/EDAR"/>
</dbReference>
<comment type="subcellular location">
    <subcellularLocation>
        <location evidence="1">Membrane</location>
        <topology evidence="1">Single-pass membrane protein</topology>
    </subcellularLocation>
</comment>
<evidence type="ECO:0000256" key="4">
    <source>
        <dbReference type="ARBA" id="ARBA00022989"/>
    </source>
</evidence>
<evidence type="ECO:0000256" key="8">
    <source>
        <dbReference type="ARBA" id="ARBA00023180"/>
    </source>
</evidence>
<accession>A0A9J7LIT0</accession>
<comment type="caution">
    <text evidence="9">Lacks conserved residue(s) required for the propagation of feature annotation.</text>
</comment>
<name>A0A9J7LIT0_BRAFL</name>
<organism evidence="13 14">
    <name type="scientific">Branchiostoma floridae</name>
    <name type="common">Florida lancelet</name>
    <name type="synonym">Amphioxus</name>
    <dbReference type="NCBI Taxonomy" id="7739"/>
    <lineage>
        <taxon>Eukaryota</taxon>
        <taxon>Metazoa</taxon>
        <taxon>Chordata</taxon>
        <taxon>Cephalochordata</taxon>
        <taxon>Leptocardii</taxon>
        <taxon>Amphioxiformes</taxon>
        <taxon>Branchiostomatidae</taxon>
        <taxon>Branchiostoma</taxon>
    </lineage>
</organism>
<keyword evidence="3" id="KW-0677">Repeat</keyword>
<evidence type="ECO:0000256" key="10">
    <source>
        <dbReference type="SAM" id="MobiDB-lite"/>
    </source>
</evidence>
<dbReference type="GO" id="GO:0043123">
    <property type="term" value="P:positive regulation of canonical NF-kappaB signal transduction"/>
    <property type="evidence" value="ECO:0000318"/>
    <property type="project" value="GO_Central"/>
</dbReference>
<keyword evidence="2 11" id="KW-0812">Transmembrane</keyword>
<dbReference type="Proteomes" id="UP000001554">
    <property type="component" value="Chromosome 7"/>
</dbReference>
<dbReference type="PROSITE" id="PS50050">
    <property type="entry name" value="TNFR_NGFR_2"/>
    <property type="match status" value="1"/>
</dbReference>
<evidence type="ECO:0000256" key="6">
    <source>
        <dbReference type="ARBA" id="ARBA00023157"/>
    </source>
</evidence>
<proteinExistence type="predicted"/>
<dbReference type="CDD" id="cd00185">
    <property type="entry name" value="TNFRSF"/>
    <property type="match status" value="1"/>
</dbReference>
<keyword evidence="13" id="KW-1185">Reference proteome</keyword>
<evidence type="ECO:0000256" key="9">
    <source>
        <dbReference type="PROSITE-ProRule" id="PRU00206"/>
    </source>
</evidence>
<evidence type="ECO:0000256" key="5">
    <source>
        <dbReference type="ARBA" id="ARBA00023136"/>
    </source>
</evidence>
<dbReference type="GO" id="GO:0005886">
    <property type="term" value="C:plasma membrane"/>
    <property type="evidence" value="ECO:0000318"/>
    <property type="project" value="GO_Central"/>
</dbReference>
<keyword evidence="6 9" id="KW-1015">Disulfide bond</keyword>
<keyword evidence="4 11" id="KW-1133">Transmembrane helix</keyword>
<evidence type="ECO:0000256" key="7">
    <source>
        <dbReference type="ARBA" id="ARBA00023170"/>
    </source>
</evidence>
<dbReference type="Gene3D" id="2.10.50.10">
    <property type="entry name" value="Tumor Necrosis Factor Receptor, subunit A, domain 2"/>
    <property type="match status" value="1"/>
</dbReference>
<keyword evidence="5 11" id="KW-0472">Membrane</keyword>
<feature type="transmembrane region" description="Helical" evidence="11">
    <location>
        <begin position="198"/>
        <end position="221"/>
    </location>
</feature>
<evidence type="ECO:0000256" key="2">
    <source>
        <dbReference type="ARBA" id="ARBA00022692"/>
    </source>
</evidence>
<dbReference type="AlphaFoldDB" id="A0A9J7LIT0"/>
<keyword evidence="8" id="KW-0325">Glycoprotein</keyword>
<dbReference type="InterPro" id="IPR001368">
    <property type="entry name" value="TNFR/NGFR_Cys_rich_reg"/>
</dbReference>
<evidence type="ECO:0000256" key="11">
    <source>
        <dbReference type="SAM" id="Phobius"/>
    </source>
</evidence>
<keyword evidence="7" id="KW-0675">Receptor</keyword>
<feature type="disulfide bond" evidence="9">
    <location>
        <begin position="76"/>
        <end position="94"/>
    </location>
</feature>
<sequence>MSSVNCTTFRLLLTPTANKQPLPRTYLAEWRLKHLIFYTCLLTVAFMPAAVSAARTCKPWEYLDGGRCKSCSNRRCEPGQRQVEPCGSGKDVVCEDCVPLAEGYTCQSGAERTCVLCDRQGKKTVRPCDRLSQTVCGGCLEGYFAKATPWGKVDCIHCDFDKANSSDCPVKVKETGNQDPEASEEVSQQKTHLQSPGIYAMAAVSVAFGAVMFLLLITAVISARLGLWQKIKHRLKRRNHTHLSTDNLDPEIASGTCVSKSDADETCPTSGPSSAERHREHTNDVGYHQEKFVAQPASATVCAIPDYPWPAHEDFNESTNLVDKPDMSKELEGTSSPFRITDDDESPVFVFPQVTTRNVSESSDGPPSSPVVVLAGQTAQVHKTTKRTPGNNQTANTYRTKLAKYLQPGYEIQLRDDWFNFDRQQHLSAQLDQIPPAASLPNWRTFFETLGHLEKLDLDSVNNARVDSPTLALFKVLETRNVENMLTIGHVLEALDKTKFTTLVDYLCDEIKNTDCSEPSQV</sequence>
<dbReference type="SMART" id="SM00208">
    <property type="entry name" value="TNFR"/>
    <property type="match status" value="2"/>
</dbReference>
<dbReference type="OMA" id="CIHCDFD"/>
<evidence type="ECO:0000313" key="14">
    <source>
        <dbReference type="RefSeq" id="XP_035682538.1"/>
    </source>
</evidence>
<evidence type="ECO:0000256" key="1">
    <source>
        <dbReference type="ARBA" id="ARBA00004167"/>
    </source>
</evidence>
<dbReference type="OrthoDB" id="10041531at2759"/>
<evidence type="ECO:0000259" key="12">
    <source>
        <dbReference type="PROSITE" id="PS50050"/>
    </source>
</evidence>